<organism evidence="2 3">
    <name type="scientific">Pedococcus ginsenosidimutans</name>
    <dbReference type="NCBI Taxonomy" id="490570"/>
    <lineage>
        <taxon>Bacteria</taxon>
        <taxon>Bacillati</taxon>
        <taxon>Actinomycetota</taxon>
        <taxon>Actinomycetes</taxon>
        <taxon>Micrococcales</taxon>
        <taxon>Intrasporangiaceae</taxon>
        <taxon>Pedococcus</taxon>
    </lineage>
</organism>
<dbReference type="RefSeq" id="WP_345500535.1">
    <property type="nucleotide sequence ID" value="NZ_BAABLO010000001.1"/>
</dbReference>
<feature type="region of interest" description="Disordered" evidence="1">
    <location>
        <begin position="25"/>
        <end position="53"/>
    </location>
</feature>
<sequence length="53" mass="6332">MRTMKETLRGLRRTTKRLRSLVRDEDHDKWYDEHTDKHDRPPNITGPWSQGGG</sequence>
<protein>
    <submittedName>
        <fullName evidence="2">Uncharacterized protein</fullName>
    </submittedName>
</protein>
<feature type="compositionally biased region" description="Basic and acidic residues" evidence="1">
    <location>
        <begin position="25"/>
        <end position="41"/>
    </location>
</feature>
<proteinExistence type="predicted"/>
<name>A0ABP8XM94_9MICO</name>
<dbReference type="Proteomes" id="UP001500556">
    <property type="component" value="Unassembled WGS sequence"/>
</dbReference>
<keyword evidence="3" id="KW-1185">Reference proteome</keyword>
<evidence type="ECO:0000256" key="1">
    <source>
        <dbReference type="SAM" id="MobiDB-lite"/>
    </source>
</evidence>
<comment type="caution">
    <text evidence="2">The sequence shown here is derived from an EMBL/GenBank/DDBJ whole genome shotgun (WGS) entry which is preliminary data.</text>
</comment>
<dbReference type="EMBL" id="BAABLO010000001">
    <property type="protein sequence ID" value="GAA4709626.1"/>
    <property type="molecule type" value="Genomic_DNA"/>
</dbReference>
<evidence type="ECO:0000313" key="3">
    <source>
        <dbReference type="Proteomes" id="UP001500556"/>
    </source>
</evidence>
<gene>
    <name evidence="2" type="ORF">GCM10025782_02070</name>
</gene>
<accession>A0ABP8XM94</accession>
<evidence type="ECO:0000313" key="2">
    <source>
        <dbReference type="EMBL" id="GAA4709626.1"/>
    </source>
</evidence>
<reference evidence="3" key="1">
    <citation type="journal article" date="2019" name="Int. J. Syst. Evol. Microbiol.">
        <title>The Global Catalogue of Microorganisms (GCM) 10K type strain sequencing project: providing services to taxonomists for standard genome sequencing and annotation.</title>
        <authorList>
            <consortium name="The Broad Institute Genomics Platform"/>
            <consortium name="The Broad Institute Genome Sequencing Center for Infectious Disease"/>
            <person name="Wu L."/>
            <person name="Ma J."/>
        </authorList>
    </citation>
    <scope>NUCLEOTIDE SEQUENCE [LARGE SCALE GENOMIC DNA]</scope>
    <source>
        <strain evidence="3">JCM 18961</strain>
    </source>
</reference>